<evidence type="ECO:0000256" key="1">
    <source>
        <dbReference type="ARBA" id="ARBA00006047"/>
    </source>
</evidence>
<proteinExistence type="inferred from homology"/>
<dbReference type="SUPFAM" id="SSF53756">
    <property type="entry name" value="UDP-Glycosyltransferase/glycogen phosphorylase"/>
    <property type="match status" value="1"/>
</dbReference>
<name>A0AAE3HAM8_9EURY</name>
<dbReference type="SMR" id="A0AAE3HAM8"/>
<comment type="caution">
    <text evidence="2">The sequence shown here is derived from an EMBL/GenBank/DDBJ whole genome shotgun (WGS) entry which is preliminary data.</text>
</comment>
<protein>
    <submittedName>
        <fullName evidence="2">Alpha-glucan phosphorylase</fullName>
    </submittedName>
</protein>
<comment type="similarity">
    <text evidence="1">Belongs to the glycogen phosphorylase family.</text>
</comment>
<gene>
    <name evidence="2" type="ORF">PV02_03960</name>
</gene>
<dbReference type="Pfam" id="PF00343">
    <property type="entry name" value="Phosphorylase"/>
    <property type="match status" value="1"/>
</dbReference>
<dbReference type="PANTHER" id="PTHR42655">
    <property type="entry name" value="GLYCOGEN PHOSPHORYLASE"/>
    <property type="match status" value="1"/>
</dbReference>
<sequence>MSELAEILGKDRIAYFSMEIALAKNIPTYSGGLGILAGDTIRSSAELNLPLVGISLVNSSGYFLQRLDENGMQSEEAQNWSPSEHMELLGAEATVLVERRDVKVKGWLYEHRSFTGGMIPVIFLDTDVEGNSRQDREITRYLYGGDERYRLMQELILGTGGVRLLEKLGFSIMKYHMNEGHSSFLTLELLQRYGGDEDQVRRTCVFTTHTPVASGHDTFPFEMVEGVVNDPGQMELLRKFGESEGRLNMTVLALNLSGHVNGVAKRHKEVSEQMFPGYKFNSITNGVHSYTWVCPQFRELYDRYIPGWANEPELLVRVRNIPNGEIWRAHRDAKKELIDYVNREKGIGLSHDVLTIGFGRRMAEYKRPAFVFSDLKRLRKVNDAGRIQFIFAGKAHPRDERGKEIIREIFGYMHELRESVKIVFLENYDMDLALKMIAGVDVWLNTPKQPYEASGTSGMKASHNGVVNFSVLDGWWIEGCVPGVTGYAIGPAPGMERSPEEAESMELDDLYYKLEYVIIPEYYNRRDEWINIMKNSIGMIAYYFNTHRMMRRYVTETYF</sequence>
<dbReference type="Proteomes" id="UP001206983">
    <property type="component" value="Unassembled WGS sequence"/>
</dbReference>
<keyword evidence="3" id="KW-1185">Reference proteome</keyword>
<dbReference type="PANTHER" id="PTHR42655:SF1">
    <property type="entry name" value="GLYCOGEN PHOSPHORYLASE"/>
    <property type="match status" value="1"/>
</dbReference>
<dbReference type="NCBIfam" id="TIGR02094">
    <property type="entry name" value="more_P_ylases"/>
    <property type="match status" value="1"/>
</dbReference>
<dbReference type="AlphaFoldDB" id="A0AAE3HAM8"/>
<reference evidence="2 3" key="1">
    <citation type="journal article" date="2011" name="Appl. Environ. Microbiol.">
        <title>Methanogenic archaea isolated from Taiwan's Chelungpu fault.</title>
        <authorList>
            <person name="Wu S.Y."/>
            <person name="Lai M.C."/>
        </authorList>
    </citation>
    <scope>NUCLEOTIDE SEQUENCE [LARGE SCALE GENOMIC DNA]</scope>
    <source>
        <strain evidence="2 3">St545Mb</strain>
    </source>
</reference>
<accession>A0AAE3HAM8</accession>
<dbReference type="GO" id="GO:0030170">
    <property type="term" value="F:pyridoxal phosphate binding"/>
    <property type="evidence" value="ECO:0007669"/>
    <property type="project" value="InterPro"/>
</dbReference>
<dbReference type="InterPro" id="IPR011834">
    <property type="entry name" value="Agluc_phsphrylas"/>
</dbReference>
<dbReference type="RefSeq" id="WP_256622065.1">
    <property type="nucleotide sequence ID" value="NZ_JTEO01000002.1"/>
</dbReference>
<dbReference type="InterPro" id="IPR000811">
    <property type="entry name" value="Glyco_trans_35"/>
</dbReference>
<dbReference type="EMBL" id="JTEO01000002">
    <property type="protein sequence ID" value="MCQ6962278.1"/>
    <property type="molecule type" value="Genomic_DNA"/>
</dbReference>
<organism evidence="2 3">
    <name type="scientific">Methanolobus chelungpuianus</name>
    <dbReference type="NCBI Taxonomy" id="502115"/>
    <lineage>
        <taxon>Archaea</taxon>
        <taxon>Methanobacteriati</taxon>
        <taxon>Methanobacteriota</taxon>
        <taxon>Stenosarchaea group</taxon>
        <taxon>Methanomicrobia</taxon>
        <taxon>Methanosarcinales</taxon>
        <taxon>Methanosarcinaceae</taxon>
        <taxon>Methanolobus</taxon>
    </lineage>
</organism>
<evidence type="ECO:0000313" key="3">
    <source>
        <dbReference type="Proteomes" id="UP001206983"/>
    </source>
</evidence>
<dbReference type="Gene3D" id="3.40.50.2000">
    <property type="entry name" value="Glycogen Phosphorylase B"/>
    <property type="match status" value="3"/>
</dbReference>
<dbReference type="GO" id="GO:0008184">
    <property type="term" value="F:glycogen phosphorylase activity"/>
    <property type="evidence" value="ECO:0007669"/>
    <property type="project" value="InterPro"/>
</dbReference>
<evidence type="ECO:0000313" key="2">
    <source>
        <dbReference type="EMBL" id="MCQ6962278.1"/>
    </source>
</evidence>
<dbReference type="GO" id="GO:0005975">
    <property type="term" value="P:carbohydrate metabolic process"/>
    <property type="evidence" value="ECO:0007669"/>
    <property type="project" value="InterPro"/>
</dbReference>
<dbReference type="InterPro" id="IPR052182">
    <property type="entry name" value="Glycogen/Maltodextrin_Phosph"/>
</dbReference>